<reference evidence="1 2" key="1">
    <citation type="journal article" date="2023" name="Mol. Biol. Evol.">
        <title>Genomics of Secondarily Temperate Adaptation in the Only Non-Antarctic Icefish.</title>
        <authorList>
            <person name="Rivera-Colon A.G."/>
            <person name="Rayamajhi N."/>
            <person name="Minhas B.F."/>
            <person name="Madrigal G."/>
            <person name="Bilyk K.T."/>
            <person name="Yoon V."/>
            <person name="Hune M."/>
            <person name="Gregory S."/>
            <person name="Cheng C.H.C."/>
            <person name="Catchen J.M."/>
        </authorList>
    </citation>
    <scope>NUCLEOTIDE SEQUENCE [LARGE SCALE GENOMIC DNA]</scope>
    <source>
        <tissue evidence="1">White muscle</tissue>
    </source>
</reference>
<organism evidence="1 2">
    <name type="scientific">Champsocephalus gunnari</name>
    <name type="common">Mackerel icefish</name>
    <dbReference type="NCBI Taxonomy" id="52237"/>
    <lineage>
        <taxon>Eukaryota</taxon>
        <taxon>Metazoa</taxon>
        <taxon>Chordata</taxon>
        <taxon>Craniata</taxon>
        <taxon>Vertebrata</taxon>
        <taxon>Euteleostomi</taxon>
        <taxon>Actinopterygii</taxon>
        <taxon>Neopterygii</taxon>
        <taxon>Teleostei</taxon>
        <taxon>Neoteleostei</taxon>
        <taxon>Acanthomorphata</taxon>
        <taxon>Eupercaria</taxon>
        <taxon>Perciformes</taxon>
        <taxon>Notothenioidei</taxon>
        <taxon>Channichthyidae</taxon>
        <taxon>Champsocephalus</taxon>
    </lineage>
</organism>
<keyword evidence="2" id="KW-1185">Reference proteome</keyword>
<dbReference type="EMBL" id="JAURVH010001522">
    <property type="protein sequence ID" value="KAK5922914.1"/>
    <property type="molecule type" value="Genomic_DNA"/>
</dbReference>
<evidence type="ECO:0000313" key="2">
    <source>
        <dbReference type="Proteomes" id="UP001331515"/>
    </source>
</evidence>
<gene>
    <name evidence="1" type="ORF">CgunFtcFv8_020139</name>
</gene>
<dbReference type="PANTHER" id="PTHR33104:SF2">
    <property type="entry name" value="CXC3 LIKE CYSTEINE CLUSTER DOMAIN-CONTAINING PROTEIN"/>
    <property type="match status" value="1"/>
</dbReference>
<comment type="caution">
    <text evidence="1">The sequence shown here is derived from an EMBL/GenBank/DDBJ whole genome shotgun (WGS) entry which is preliminary data.</text>
</comment>
<sequence length="117" mass="13035">MCQTEEPPIYEGLFLAKDEEVATFVDLVRGNMKSGNDRAVCGTAKFTAGREMSKKSGAQIDEEGIQVCVCVHGFLLRGLNHFRGEIYTYPMFLQKEMSKKANVDFLYGCNMQGLAIP</sequence>
<dbReference type="Proteomes" id="UP001331515">
    <property type="component" value="Unassembled WGS sequence"/>
</dbReference>
<dbReference type="PANTHER" id="PTHR33104">
    <property type="entry name" value="SI:DKEY-29D5.2"/>
    <property type="match status" value="1"/>
</dbReference>
<accession>A0AAN8HSW8</accession>
<proteinExistence type="predicted"/>
<evidence type="ECO:0000313" key="1">
    <source>
        <dbReference type="EMBL" id="KAK5922914.1"/>
    </source>
</evidence>
<protein>
    <submittedName>
        <fullName evidence="1">Uncharacterized protein</fullName>
    </submittedName>
</protein>
<name>A0AAN8HSW8_CHAGU</name>
<dbReference type="AlphaFoldDB" id="A0AAN8HSW8"/>